<evidence type="ECO:0000259" key="1">
    <source>
        <dbReference type="PROSITE" id="PS50911"/>
    </source>
</evidence>
<dbReference type="InterPro" id="IPR007921">
    <property type="entry name" value="CHAP_dom"/>
</dbReference>
<reference evidence="2" key="1">
    <citation type="submission" date="2021-01" db="EMBL/GenBank/DDBJ databases">
        <authorList>
            <consortium name="Genoscope - CEA"/>
            <person name="William W."/>
        </authorList>
    </citation>
    <scope>NUCLEOTIDE SEQUENCE</scope>
</reference>
<name>A0A8S1MGY4_PARPR</name>
<dbReference type="PANTHER" id="PTHR30094:SF0">
    <property type="entry name" value="BIFUNCTIONAL GLUTATHIONYLSPERMIDINE SYNTHETASE_AMIDASE-RELATED"/>
    <property type="match status" value="1"/>
</dbReference>
<sequence length="205" mass="23926">MRQSNKIQWGSVLGEAHNVKAYSNVGIHYDHQKWNSYKSILKKEESGLTKDVFLGVKYQCVEYARRFLVINFAAAFKDINCADEIYKLNYVDDLTTLNGTLQFQTFPNKGNQPPKEGDLIIYPKTSKQPYGHVAVIVEVGLGYVCVAEQNYEDSGWIKKNYARKLKMNEINGQYEITQVRVGLEHQYQYWWDRNEQILGWKRVTR</sequence>
<proteinExistence type="predicted"/>
<keyword evidence="3" id="KW-1185">Reference proteome</keyword>
<dbReference type="EMBL" id="CAJJDM010000063">
    <property type="protein sequence ID" value="CAD8079677.1"/>
    <property type="molecule type" value="Genomic_DNA"/>
</dbReference>
<protein>
    <recommendedName>
        <fullName evidence="1">Peptidase C51 domain-containing protein</fullName>
    </recommendedName>
</protein>
<dbReference type="PROSITE" id="PS50911">
    <property type="entry name" value="CHAP"/>
    <property type="match status" value="1"/>
</dbReference>
<dbReference type="PANTHER" id="PTHR30094">
    <property type="entry name" value="BIFUNCTIONAL GLUTATHIONYLSPERMIDINE SYNTHETASE/AMIDASE-RELATED"/>
    <property type="match status" value="1"/>
</dbReference>
<dbReference type="AlphaFoldDB" id="A0A8S1MGY4"/>
<dbReference type="InterPro" id="IPR051705">
    <property type="entry name" value="Gsp_Synthetase/Amidase"/>
</dbReference>
<evidence type="ECO:0000313" key="2">
    <source>
        <dbReference type="EMBL" id="CAD8079677.1"/>
    </source>
</evidence>
<dbReference type="Proteomes" id="UP000688137">
    <property type="component" value="Unassembled WGS sequence"/>
</dbReference>
<comment type="caution">
    <text evidence="2">The sequence shown here is derived from an EMBL/GenBank/DDBJ whole genome shotgun (WGS) entry which is preliminary data.</text>
</comment>
<gene>
    <name evidence="2" type="ORF">PPRIM_AZ9-3.1.T0620145</name>
</gene>
<evidence type="ECO:0000313" key="3">
    <source>
        <dbReference type="Proteomes" id="UP000688137"/>
    </source>
</evidence>
<dbReference type="Pfam" id="PF05257">
    <property type="entry name" value="CHAP"/>
    <property type="match status" value="1"/>
</dbReference>
<dbReference type="OMA" id="FKDINCA"/>
<feature type="domain" description="Peptidase C51" evidence="1">
    <location>
        <begin position="35"/>
        <end position="177"/>
    </location>
</feature>
<organism evidence="2 3">
    <name type="scientific">Paramecium primaurelia</name>
    <dbReference type="NCBI Taxonomy" id="5886"/>
    <lineage>
        <taxon>Eukaryota</taxon>
        <taxon>Sar</taxon>
        <taxon>Alveolata</taxon>
        <taxon>Ciliophora</taxon>
        <taxon>Intramacronucleata</taxon>
        <taxon>Oligohymenophorea</taxon>
        <taxon>Peniculida</taxon>
        <taxon>Parameciidae</taxon>
        <taxon>Paramecium</taxon>
    </lineage>
</organism>
<dbReference type="GO" id="GO:0016874">
    <property type="term" value="F:ligase activity"/>
    <property type="evidence" value="ECO:0007669"/>
    <property type="project" value="TreeGrafter"/>
</dbReference>
<accession>A0A8S1MGY4</accession>